<organism evidence="3 4">
    <name type="scientific">Mycena rosella</name>
    <name type="common">Pink bonnet</name>
    <name type="synonym">Agaricus rosellus</name>
    <dbReference type="NCBI Taxonomy" id="1033263"/>
    <lineage>
        <taxon>Eukaryota</taxon>
        <taxon>Fungi</taxon>
        <taxon>Dikarya</taxon>
        <taxon>Basidiomycota</taxon>
        <taxon>Agaricomycotina</taxon>
        <taxon>Agaricomycetes</taxon>
        <taxon>Agaricomycetidae</taxon>
        <taxon>Agaricales</taxon>
        <taxon>Marasmiineae</taxon>
        <taxon>Mycenaceae</taxon>
        <taxon>Mycena</taxon>
    </lineage>
</organism>
<evidence type="ECO:0008006" key="5">
    <source>
        <dbReference type="Google" id="ProtNLM"/>
    </source>
</evidence>
<accession>A0AAD7F7J5</accession>
<proteinExistence type="predicted"/>
<gene>
    <name evidence="3" type="ORF">B0H17DRAFT_1342487</name>
</gene>
<protein>
    <recommendedName>
        <fullName evidence="5">Secreted protein</fullName>
    </recommendedName>
</protein>
<sequence length="211" mass="22192">MSSSGIPGVPDQRLSLWVLLAVLRTPLPASSAGFCSSITPNAMCSSDFDASRAYGLILNAMQQALSFLDMTLPSLAPPVQRQTSAGSPPVLMRTTRTTDAIAVCSTCCVHSTSHTLLSSLSAAAPTTICTYLDTVPSTTCVSNVRRGHSLPSALRPSHLSTSPTLSAVAPPDTRASGALALRRAREQCTGERRCPPLKRRLRSAQESSSPL</sequence>
<keyword evidence="2" id="KW-0732">Signal</keyword>
<dbReference type="EMBL" id="JARKIE010001683">
    <property type="protein sequence ID" value="KAJ7601266.1"/>
    <property type="molecule type" value="Genomic_DNA"/>
</dbReference>
<evidence type="ECO:0000313" key="3">
    <source>
        <dbReference type="EMBL" id="KAJ7601266.1"/>
    </source>
</evidence>
<dbReference type="AlphaFoldDB" id="A0AAD7F7J5"/>
<keyword evidence="4" id="KW-1185">Reference proteome</keyword>
<feature type="region of interest" description="Disordered" evidence="1">
    <location>
        <begin position="151"/>
        <end position="172"/>
    </location>
</feature>
<reference evidence="3" key="1">
    <citation type="submission" date="2023-03" db="EMBL/GenBank/DDBJ databases">
        <title>Massive genome expansion in bonnet fungi (Mycena s.s.) driven by repeated elements and novel gene families across ecological guilds.</title>
        <authorList>
            <consortium name="Lawrence Berkeley National Laboratory"/>
            <person name="Harder C.B."/>
            <person name="Miyauchi S."/>
            <person name="Viragh M."/>
            <person name="Kuo A."/>
            <person name="Thoen E."/>
            <person name="Andreopoulos B."/>
            <person name="Lu D."/>
            <person name="Skrede I."/>
            <person name="Drula E."/>
            <person name="Henrissat B."/>
            <person name="Morin E."/>
            <person name="Kohler A."/>
            <person name="Barry K."/>
            <person name="LaButti K."/>
            <person name="Morin E."/>
            <person name="Salamov A."/>
            <person name="Lipzen A."/>
            <person name="Mereny Z."/>
            <person name="Hegedus B."/>
            <person name="Baldrian P."/>
            <person name="Stursova M."/>
            <person name="Weitz H."/>
            <person name="Taylor A."/>
            <person name="Grigoriev I.V."/>
            <person name="Nagy L.G."/>
            <person name="Martin F."/>
            <person name="Kauserud H."/>
        </authorList>
    </citation>
    <scope>NUCLEOTIDE SEQUENCE</scope>
    <source>
        <strain evidence="3">CBHHK067</strain>
    </source>
</reference>
<name>A0AAD7F7J5_MYCRO</name>
<feature type="region of interest" description="Disordered" evidence="1">
    <location>
        <begin position="187"/>
        <end position="211"/>
    </location>
</feature>
<evidence type="ECO:0000256" key="2">
    <source>
        <dbReference type="SAM" id="SignalP"/>
    </source>
</evidence>
<feature type="signal peptide" evidence="2">
    <location>
        <begin position="1"/>
        <end position="32"/>
    </location>
</feature>
<feature type="chain" id="PRO_5042013830" description="Secreted protein" evidence="2">
    <location>
        <begin position="33"/>
        <end position="211"/>
    </location>
</feature>
<evidence type="ECO:0000313" key="4">
    <source>
        <dbReference type="Proteomes" id="UP001221757"/>
    </source>
</evidence>
<comment type="caution">
    <text evidence="3">The sequence shown here is derived from an EMBL/GenBank/DDBJ whole genome shotgun (WGS) entry which is preliminary data.</text>
</comment>
<dbReference type="Proteomes" id="UP001221757">
    <property type="component" value="Unassembled WGS sequence"/>
</dbReference>
<evidence type="ECO:0000256" key="1">
    <source>
        <dbReference type="SAM" id="MobiDB-lite"/>
    </source>
</evidence>